<keyword evidence="4" id="KW-1185">Reference proteome</keyword>
<reference evidence="3 4" key="1">
    <citation type="submission" date="2020-07" db="EMBL/GenBank/DDBJ databases">
        <title>Genomic Encyclopedia of Type Strains, Phase IV (KMG-V): Genome sequencing to study the core and pangenomes of soil and plant-associated prokaryotes.</title>
        <authorList>
            <person name="Whitman W."/>
        </authorList>
    </citation>
    <scope>NUCLEOTIDE SEQUENCE [LARGE SCALE GENOMIC DNA]</scope>
    <source>
        <strain evidence="3 4">SAS40</strain>
    </source>
</reference>
<dbReference type="Gene3D" id="3.40.190.10">
    <property type="entry name" value="Periplasmic binding protein-like II"/>
    <property type="match status" value="1"/>
</dbReference>
<dbReference type="CDD" id="cd13578">
    <property type="entry name" value="PBP2_Bug27"/>
    <property type="match status" value="1"/>
</dbReference>
<dbReference type="AlphaFoldDB" id="A0A7Y9IZG2"/>
<comment type="similarity">
    <text evidence="1">Belongs to the UPF0065 (bug) family.</text>
</comment>
<dbReference type="PANTHER" id="PTHR42928">
    <property type="entry name" value="TRICARBOXYLATE-BINDING PROTEIN"/>
    <property type="match status" value="1"/>
</dbReference>
<evidence type="ECO:0000256" key="1">
    <source>
        <dbReference type="ARBA" id="ARBA00006987"/>
    </source>
</evidence>
<proteinExistence type="inferred from homology"/>
<feature type="signal peptide" evidence="2">
    <location>
        <begin position="1"/>
        <end position="26"/>
    </location>
</feature>
<gene>
    <name evidence="3" type="ORF">FHW18_005171</name>
</gene>
<dbReference type="Pfam" id="PF03401">
    <property type="entry name" value="TctC"/>
    <property type="match status" value="1"/>
</dbReference>
<evidence type="ECO:0000313" key="3">
    <source>
        <dbReference type="EMBL" id="NYE85852.1"/>
    </source>
</evidence>
<sequence>MPAFRLASLGALCTALALVPSLSAAAAPDAFPERAIRIVVPYAPGGTNDVVARLVSQKLSDQLKQPVVVENKPGASGNIGAEQVSRAPADGYTLVLVTTGHTIHPSIYTNLRYDITKDLVPVARLSSGPMLVMVNPKLPVNTVGDLVALAKSKPNALNFASAGNGSSTHLAMELLSNQAGIRMNHIPYGGSAPAMADVMAGNADLVMDLMFSALPQVQSGRLRAIGITSAKRSALLPDLPTVSESGVEGFDAEAWNGLMAPAKTPQSVIDRLSAEIRKALADPELKARLDAQGFSGNWASPADFGAVIGKETTRWAGVVKRAGIKLD</sequence>
<name>A0A7Y9IZG2_9BURK</name>
<organism evidence="3 4">
    <name type="scientific">Pigmentiphaga litoralis</name>
    <dbReference type="NCBI Taxonomy" id="516702"/>
    <lineage>
        <taxon>Bacteria</taxon>
        <taxon>Pseudomonadati</taxon>
        <taxon>Pseudomonadota</taxon>
        <taxon>Betaproteobacteria</taxon>
        <taxon>Burkholderiales</taxon>
        <taxon>Alcaligenaceae</taxon>
        <taxon>Pigmentiphaga</taxon>
    </lineage>
</organism>
<keyword evidence="3" id="KW-0675">Receptor</keyword>
<protein>
    <submittedName>
        <fullName evidence="3">Tripartite-type tricarboxylate transporter receptor subunit TctC</fullName>
    </submittedName>
</protein>
<dbReference type="PANTHER" id="PTHR42928:SF5">
    <property type="entry name" value="BLR1237 PROTEIN"/>
    <property type="match status" value="1"/>
</dbReference>
<dbReference type="InterPro" id="IPR005064">
    <property type="entry name" value="BUG"/>
</dbReference>
<keyword evidence="2" id="KW-0732">Signal</keyword>
<dbReference type="RefSeq" id="WP_179590305.1">
    <property type="nucleotide sequence ID" value="NZ_JACBYR010000003.1"/>
</dbReference>
<feature type="chain" id="PRO_5031074201" evidence="2">
    <location>
        <begin position="27"/>
        <end position="327"/>
    </location>
</feature>
<comment type="caution">
    <text evidence="3">The sequence shown here is derived from an EMBL/GenBank/DDBJ whole genome shotgun (WGS) entry which is preliminary data.</text>
</comment>
<dbReference type="EMBL" id="JACBYR010000003">
    <property type="protein sequence ID" value="NYE85852.1"/>
    <property type="molecule type" value="Genomic_DNA"/>
</dbReference>
<dbReference type="SUPFAM" id="SSF53850">
    <property type="entry name" value="Periplasmic binding protein-like II"/>
    <property type="match status" value="1"/>
</dbReference>
<dbReference type="PIRSF" id="PIRSF017082">
    <property type="entry name" value="YflP"/>
    <property type="match status" value="1"/>
</dbReference>
<evidence type="ECO:0000313" key="4">
    <source>
        <dbReference type="Proteomes" id="UP000542125"/>
    </source>
</evidence>
<accession>A0A7Y9IZG2</accession>
<dbReference type="Proteomes" id="UP000542125">
    <property type="component" value="Unassembled WGS sequence"/>
</dbReference>
<dbReference type="InterPro" id="IPR042100">
    <property type="entry name" value="Bug_dom1"/>
</dbReference>
<dbReference type="Gene3D" id="3.40.190.150">
    <property type="entry name" value="Bordetella uptake gene, domain 1"/>
    <property type="match status" value="1"/>
</dbReference>
<evidence type="ECO:0000256" key="2">
    <source>
        <dbReference type="SAM" id="SignalP"/>
    </source>
</evidence>